<evidence type="ECO:0000313" key="6">
    <source>
        <dbReference type="Proteomes" id="UP001652620"/>
    </source>
</evidence>
<keyword evidence="6" id="KW-1185">Reference proteome</keyword>
<comment type="subunit">
    <text evidence="2">Interacts with ODC1 and thereby sterically blocks ODC homodimerization.</text>
</comment>
<dbReference type="GeneID" id="105221966"/>
<dbReference type="InterPro" id="IPR038581">
    <property type="entry name" value="ODC_AZ_sf"/>
</dbReference>
<dbReference type="Pfam" id="PF02100">
    <property type="entry name" value="ODC_AZ"/>
    <property type="match status" value="1"/>
</dbReference>
<dbReference type="Gene3D" id="3.40.630.60">
    <property type="match status" value="1"/>
</dbReference>
<dbReference type="PANTHER" id="PTHR10279">
    <property type="entry name" value="ORNITHINE DECARBOXYLASE ANTIZYME"/>
    <property type="match status" value="1"/>
</dbReference>
<dbReference type="PROSITE" id="PS01337">
    <property type="entry name" value="ODC_AZ"/>
    <property type="match status" value="1"/>
</dbReference>
<gene>
    <name evidence="7" type="primary">LOC105221966</name>
</gene>
<dbReference type="InterPro" id="IPR016181">
    <property type="entry name" value="Acyl_CoA_acyltransferase"/>
</dbReference>
<evidence type="ECO:0000313" key="7">
    <source>
        <dbReference type="RefSeq" id="XP_049309515.1"/>
    </source>
</evidence>
<protein>
    <recommendedName>
        <fullName evidence="3">Ornithine decarboxylase antizyme</fullName>
    </recommendedName>
</protein>
<evidence type="ECO:0000256" key="3">
    <source>
        <dbReference type="ARBA" id="ARBA00017712"/>
    </source>
</evidence>
<accession>A0ABM3JJV7</accession>
<evidence type="ECO:0000256" key="2">
    <source>
        <dbReference type="ARBA" id="ARBA00011836"/>
    </source>
</evidence>
<dbReference type="InterPro" id="IPR002993">
    <property type="entry name" value="ODC_AZ"/>
</dbReference>
<feature type="compositionally biased region" description="Low complexity" evidence="5">
    <location>
        <begin position="128"/>
        <end position="140"/>
    </location>
</feature>
<organism evidence="6 7">
    <name type="scientific">Bactrocera dorsalis</name>
    <name type="common">Oriental fruit fly</name>
    <name type="synonym">Dacus dorsalis</name>
    <dbReference type="NCBI Taxonomy" id="27457"/>
    <lineage>
        <taxon>Eukaryota</taxon>
        <taxon>Metazoa</taxon>
        <taxon>Ecdysozoa</taxon>
        <taxon>Arthropoda</taxon>
        <taxon>Hexapoda</taxon>
        <taxon>Insecta</taxon>
        <taxon>Pterygota</taxon>
        <taxon>Neoptera</taxon>
        <taxon>Endopterygota</taxon>
        <taxon>Diptera</taxon>
        <taxon>Brachycera</taxon>
        <taxon>Muscomorpha</taxon>
        <taxon>Tephritoidea</taxon>
        <taxon>Tephritidae</taxon>
        <taxon>Bactrocera</taxon>
        <taxon>Bactrocera</taxon>
    </lineage>
</organism>
<reference evidence="7" key="1">
    <citation type="submission" date="2025-08" db="UniProtKB">
        <authorList>
            <consortium name="RefSeq"/>
        </authorList>
    </citation>
    <scope>IDENTIFICATION</scope>
    <source>
        <tissue evidence="7">Adult</tissue>
    </source>
</reference>
<dbReference type="Proteomes" id="UP001652620">
    <property type="component" value="Chromosome 3"/>
</dbReference>
<sequence>MSACLQNSKNSAALAVIDEDTASCDPTFSSSISSRREVNENALGYPSVSKARTVSSSSCATSVSNESFCISLGVGPLWWFDVPTHHRTDHDRASLLTEHSRKISVDSAGGSVFEHSRTSSECSDSDGSDSQHSSSDAQSLFSNEDCQEMVQHILQHDNPTRITIKLHVTENQFSEWESVLNPDNNILYVAMPDELPPEASKDTFISLLEFAEDKLDVDAVVLCVRKNRPDRASLFETFLIMGFQPLSRKSPLAPPSTAKASENYYFIYHIED</sequence>
<dbReference type="PANTHER" id="PTHR10279:SF10">
    <property type="entry name" value="ORNITHINE DECARBOXYLASE ANTIZYME"/>
    <property type="match status" value="1"/>
</dbReference>
<dbReference type="RefSeq" id="XP_049309515.1">
    <property type="nucleotide sequence ID" value="XM_049453558.1"/>
</dbReference>
<keyword evidence="4" id="KW-0688">Ribosomal frameshifting</keyword>
<feature type="region of interest" description="Disordered" evidence="5">
    <location>
        <begin position="107"/>
        <end position="140"/>
    </location>
</feature>
<evidence type="ECO:0000256" key="4">
    <source>
        <dbReference type="ARBA" id="ARBA00022758"/>
    </source>
</evidence>
<evidence type="ECO:0000256" key="5">
    <source>
        <dbReference type="SAM" id="MobiDB-lite"/>
    </source>
</evidence>
<proteinExistence type="inferred from homology"/>
<name>A0ABM3JJV7_BACDO</name>
<comment type="similarity">
    <text evidence="1">Belongs to the ODC antizyme family.</text>
</comment>
<evidence type="ECO:0000256" key="1">
    <source>
        <dbReference type="ARBA" id="ARBA00008796"/>
    </source>
</evidence>
<dbReference type="SUPFAM" id="SSF55729">
    <property type="entry name" value="Acyl-CoA N-acyltransferases (Nat)"/>
    <property type="match status" value="1"/>
</dbReference>